<evidence type="ECO:0000256" key="4">
    <source>
        <dbReference type="ARBA" id="ARBA00022618"/>
    </source>
</evidence>
<evidence type="ECO:0000256" key="8">
    <source>
        <dbReference type="ARBA" id="ARBA00023306"/>
    </source>
</evidence>
<keyword evidence="9" id="KW-0961">Cell wall biogenesis/degradation</keyword>
<keyword evidence="6" id="KW-0133">Cell shape</keyword>
<dbReference type="AlphaFoldDB" id="A0A2M7Z7R8"/>
<evidence type="ECO:0000256" key="11">
    <source>
        <dbReference type="ARBA" id="ARBA00039108"/>
    </source>
</evidence>
<evidence type="ECO:0000256" key="15">
    <source>
        <dbReference type="ARBA" id="ARBA00047527"/>
    </source>
</evidence>
<dbReference type="InterPro" id="IPR050068">
    <property type="entry name" value="MurA_subfamily"/>
</dbReference>
<dbReference type="Gene3D" id="3.65.10.10">
    <property type="entry name" value="Enolpyruvate transferase domain"/>
    <property type="match status" value="2"/>
</dbReference>
<evidence type="ECO:0000256" key="9">
    <source>
        <dbReference type="ARBA" id="ARBA00023316"/>
    </source>
</evidence>
<evidence type="ECO:0000256" key="12">
    <source>
        <dbReference type="ARBA" id="ARBA00039754"/>
    </source>
</evidence>
<accession>A0A2M7Z7R8</accession>
<evidence type="ECO:0000256" key="1">
    <source>
        <dbReference type="ARBA" id="ARBA00004496"/>
    </source>
</evidence>
<dbReference type="EMBL" id="PFVJ01000007">
    <property type="protein sequence ID" value="PJA90453.1"/>
    <property type="molecule type" value="Genomic_DNA"/>
</dbReference>
<dbReference type="GO" id="GO:0005737">
    <property type="term" value="C:cytoplasm"/>
    <property type="evidence" value="ECO:0007669"/>
    <property type="project" value="UniProtKB-SubCell"/>
</dbReference>
<dbReference type="PANTHER" id="PTHR43783:SF1">
    <property type="entry name" value="UDP-N-ACETYLGLUCOSAMINE 1-CARBOXYVINYLTRANSFERASE"/>
    <property type="match status" value="1"/>
</dbReference>
<dbReference type="NCBIfam" id="NF006873">
    <property type="entry name" value="PRK09369.1"/>
    <property type="match status" value="1"/>
</dbReference>
<evidence type="ECO:0000256" key="13">
    <source>
        <dbReference type="ARBA" id="ARBA00042443"/>
    </source>
</evidence>
<protein>
    <recommendedName>
        <fullName evidence="12">UDP-N-acetylglucosamine 1-carboxyvinyltransferase</fullName>
        <ecNumber evidence="11">2.5.1.7</ecNumber>
    </recommendedName>
    <alternativeName>
        <fullName evidence="13">Enoylpyruvate transferase</fullName>
    </alternativeName>
    <alternativeName>
        <fullName evidence="14">UDP-N-acetylglucosamine enolpyruvyl transferase</fullName>
    </alternativeName>
</protein>
<dbReference type="Pfam" id="PF00275">
    <property type="entry name" value="EPSP_synthase"/>
    <property type="match status" value="1"/>
</dbReference>
<keyword evidence="3" id="KW-0963">Cytoplasm</keyword>
<evidence type="ECO:0000256" key="14">
    <source>
        <dbReference type="ARBA" id="ARBA00042842"/>
    </source>
</evidence>
<dbReference type="InterPro" id="IPR005750">
    <property type="entry name" value="UDP_GlcNAc_COvinyl_MurA"/>
</dbReference>
<dbReference type="GO" id="GO:0051301">
    <property type="term" value="P:cell division"/>
    <property type="evidence" value="ECO:0007669"/>
    <property type="project" value="UniProtKB-KW"/>
</dbReference>
<gene>
    <name evidence="17" type="ORF">CO137_00290</name>
</gene>
<dbReference type="GO" id="GO:0008760">
    <property type="term" value="F:UDP-N-acetylglucosamine 1-carboxyvinyltransferase activity"/>
    <property type="evidence" value="ECO:0007669"/>
    <property type="project" value="UniProtKB-EC"/>
</dbReference>
<evidence type="ECO:0000256" key="2">
    <source>
        <dbReference type="ARBA" id="ARBA00004752"/>
    </source>
</evidence>
<keyword evidence="7" id="KW-0573">Peptidoglycan synthesis</keyword>
<comment type="similarity">
    <text evidence="10">Belongs to the EPSP synthase family. MurA subfamily.</text>
</comment>
<proteinExistence type="inferred from homology"/>
<evidence type="ECO:0000259" key="16">
    <source>
        <dbReference type="Pfam" id="PF00275"/>
    </source>
</evidence>
<dbReference type="EC" id="2.5.1.7" evidence="11"/>
<evidence type="ECO:0000313" key="18">
    <source>
        <dbReference type="Proteomes" id="UP000230843"/>
    </source>
</evidence>
<dbReference type="InterPro" id="IPR036968">
    <property type="entry name" value="Enolpyruvate_Tfrase_sf"/>
</dbReference>
<keyword evidence="4" id="KW-0132">Cell division</keyword>
<dbReference type="PANTHER" id="PTHR43783">
    <property type="entry name" value="UDP-N-ACETYLGLUCOSAMINE 1-CARBOXYVINYLTRANSFERASE"/>
    <property type="match status" value="1"/>
</dbReference>
<organism evidence="17 18">
    <name type="scientific">Candidatus Magasanikbacteria bacterium CG_4_9_14_3_um_filter_32_9</name>
    <dbReference type="NCBI Taxonomy" id="1974644"/>
    <lineage>
        <taxon>Bacteria</taxon>
        <taxon>Candidatus Magasanikiibacteriota</taxon>
    </lineage>
</organism>
<keyword evidence="8" id="KW-0131">Cell cycle</keyword>
<keyword evidence="5 17" id="KW-0808">Transferase</keyword>
<evidence type="ECO:0000313" key="17">
    <source>
        <dbReference type="EMBL" id="PJA90453.1"/>
    </source>
</evidence>
<dbReference type="Proteomes" id="UP000230843">
    <property type="component" value="Unassembled WGS sequence"/>
</dbReference>
<comment type="pathway">
    <text evidence="2">Cell wall biogenesis; peptidoglycan biosynthesis.</text>
</comment>
<dbReference type="GO" id="GO:0009252">
    <property type="term" value="P:peptidoglycan biosynthetic process"/>
    <property type="evidence" value="ECO:0007669"/>
    <property type="project" value="UniProtKB-KW"/>
</dbReference>
<sequence>MPKFVIEGGKKLSGKIKVNTAKNSAVAILCASLMIKGKVYLEDIPRIQEVDRILEILGSIGVRFEWTGSSDLLLDTSAKLQLDKIDKKACRITRSSLLLFGALAKRESKGYKLYKSGGCKLGERTVRPHIFGLEKLGLSIVSKTGYYEVKTKKLQSSEVVMYESGDTTTENVIMAAVLANGTTTLKFASANYMVQDLCYFLNKAGADIKGIGSTTMVIKGVKSLKPTKKPYSLIPDPIEAMTFLSLAITTRSNIIIENCPLDFLELELEKLSVMGQKYNIVKKYLSKNGKFNMADIEILPSELSALPDKIYGRPFPGLNIDNLPFFVPILTQAKGRTLVHDWVYENRAIYFLELQKLGANLILLDPHRVFVEGPTALKGNELMCPPAIRPATAILICMLAASGKSVLRNSYPIERGYEDLAGRLQQLGANIERVE</sequence>
<comment type="catalytic activity">
    <reaction evidence="15">
        <text>phosphoenolpyruvate + UDP-N-acetyl-alpha-D-glucosamine = UDP-N-acetyl-3-O-(1-carboxyvinyl)-alpha-D-glucosamine + phosphate</text>
        <dbReference type="Rhea" id="RHEA:18681"/>
        <dbReference type="ChEBI" id="CHEBI:43474"/>
        <dbReference type="ChEBI" id="CHEBI:57705"/>
        <dbReference type="ChEBI" id="CHEBI:58702"/>
        <dbReference type="ChEBI" id="CHEBI:68483"/>
        <dbReference type="EC" id="2.5.1.7"/>
    </reaction>
</comment>
<dbReference type="InterPro" id="IPR001986">
    <property type="entry name" value="Enolpyruvate_Tfrase_dom"/>
</dbReference>
<evidence type="ECO:0000256" key="6">
    <source>
        <dbReference type="ARBA" id="ARBA00022960"/>
    </source>
</evidence>
<dbReference type="GO" id="GO:0008360">
    <property type="term" value="P:regulation of cell shape"/>
    <property type="evidence" value="ECO:0007669"/>
    <property type="project" value="UniProtKB-KW"/>
</dbReference>
<evidence type="ECO:0000256" key="10">
    <source>
        <dbReference type="ARBA" id="ARBA00038367"/>
    </source>
</evidence>
<feature type="domain" description="Enolpyruvate transferase" evidence="16">
    <location>
        <begin position="7"/>
        <end position="421"/>
    </location>
</feature>
<dbReference type="CDD" id="cd01555">
    <property type="entry name" value="UdpNAET"/>
    <property type="match status" value="1"/>
</dbReference>
<reference evidence="18" key="1">
    <citation type="submission" date="2017-09" db="EMBL/GenBank/DDBJ databases">
        <title>Depth-based differentiation of microbial function through sediment-hosted aquifers and enrichment of novel symbionts in the deep terrestrial subsurface.</title>
        <authorList>
            <person name="Probst A.J."/>
            <person name="Ladd B."/>
            <person name="Jarett J.K."/>
            <person name="Geller-Mcgrath D.E."/>
            <person name="Sieber C.M.K."/>
            <person name="Emerson J.B."/>
            <person name="Anantharaman K."/>
            <person name="Thomas B.C."/>
            <person name="Malmstrom R."/>
            <person name="Stieglmeier M."/>
            <person name="Klingl A."/>
            <person name="Woyke T."/>
            <person name="Ryan C.M."/>
            <person name="Banfield J.F."/>
        </authorList>
    </citation>
    <scope>NUCLEOTIDE SEQUENCE [LARGE SCALE GENOMIC DNA]</scope>
</reference>
<evidence type="ECO:0000256" key="3">
    <source>
        <dbReference type="ARBA" id="ARBA00022490"/>
    </source>
</evidence>
<evidence type="ECO:0000256" key="5">
    <source>
        <dbReference type="ARBA" id="ARBA00022679"/>
    </source>
</evidence>
<dbReference type="GO" id="GO:0071555">
    <property type="term" value="P:cell wall organization"/>
    <property type="evidence" value="ECO:0007669"/>
    <property type="project" value="UniProtKB-KW"/>
</dbReference>
<comment type="subcellular location">
    <subcellularLocation>
        <location evidence="1">Cytoplasm</location>
    </subcellularLocation>
</comment>
<dbReference type="InterPro" id="IPR013792">
    <property type="entry name" value="RNA3'P_cycl/enolpyr_Trfase_a/b"/>
</dbReference>
<dbReference type="SUPFAM" id="SSF55205">
    <property type="entry name" value="EPT/RTPC-like"/>
    <property type="match status" value="1"/>
</dbReference>
<dbReference type="GO" id="GO:0019277">
    <property type="term" value="P:UDP-N-acetylgalactosamine biosynthetic process"/>
    <property type="evidence" value="ECO:0007669"/>
    <property type="project" value="InterPro"/>
</dbReference>
<name>A0A2M7Z7R8_9BACT</name>
<evidence type="ECO:0000256" key="7">
    <source>
        <dbReference type="ARBA" id="ARBA00022984"/>
    </source>
</evidence>
<comment type="caution">
    <text evidence="17">The sequence shown here is derived from an EMBL/GenBank/DDBJ whole genome shotgun (WGS) entry which is preliminary data.</text>
</comment>